<evidence type="ECO:0000313" key="11">
    <source>
        <dbReference type="Proteomes" id="UP000324022"/>
    </source>
</evidence>
<evidence type="ECO:0000256" key="3">
    <source>
        <dbReference type="ARBA" id="ARBA00022448"/>
    </source>
</evidence>
<feature type="compositionally biased region" description="Low complexity" evidence="7">
    <location>
        <begin position="23"/>
        <end position="60"/>
    </location>
</feature>
<reference evidence="10 11" key="1">
    <citation type="submission" date="2018-03" db="EMBL/GenBank/DDBJ databases">
        <authorList>
            <person name="Guldener U."/>
        </authorList>
    </citation>
    <scope>NUCLEOTIDE SEQUENCE [LARGE SCALE GENOMIC DNA]</scope>
    <source>
        <strain evidence="10 11">NBRC100155</strain>
    </source>
</reference>
<evidence type="ECO:0000259" key="9">
    <source>
        <dbReference type="PROSITE" id="PS50850"/>
    </source>
</evidence>
<evidence type="ECO:0000256" key="4">
    <source>
        <dbReference type="ARBA" id="ARBA00022692"/>
    </source>
</evidence>
<feature type="compositionally biased region" description="Low complexity" evidence="7">
    <location>
        <begin position="682"/>
        <end position="707"/>
    </location>
</feature>
<dbReference type="OrthoDB" id="10021397at2759"/>
<feature type="region of interest" description="Disordered" evidence="7">
    <location>
        <begin position="642"/>
        <end position="732"/>
    </location>
</feature>
<dbReference type="GO" id="GO:0022857">
    <property type="term" value="F:transmembrane transporter activity"/>
    <property type="evidence" value="ECO:0007669"/>
    <property type="project" value="InterPro"/>
</dbReference>
<evidence type="ECO:0000256" key="6">
    <source>
        <dbReference type="ARBA" id="ARBA00023136"/>
    </source>
</evidence>
<feature type="transmembrane region" description="Helical" evidence="8">
    <location>
        <begin position="480"/>
        <end position="499"/>
    </location>
</feature>
<feature type="compositionally biased region" description="Polar residues" evidence="7">
    <location>
        <begin position="77"/>
        <end position="90"/>
    </location>
</feature>
<feature type="transmembrane region" description="Helical" evidence="8">
    <location>
        <begin position="377"/>
        <end position="396"/>
    </location>
</feature>
<dbReference type="GO" id="GO:0012505">
    <property type="term" value="C:endomembrane system"/>
    <property type="evidence" value="ECO:0007669"/>
    <property type="project" value="UniProtKB-SubCell"/>
</dbReference>
<dbReference type="PANTHER" id="PTHR23501:SF189">
    <property type="entry name" value="DRUG TRANSPORTER, PUTATIVE (AFU_ORTHOLOGUE AFUA_4G03920)-RELATED"/>
    <property type="match status" value="1"/>
</dbReference>
<dbReference type="FunFam" id="1.20.1720.10:FF:000013">
    <property type="entry name" value="Related to multidrug resistance proteins"/>
    <property type="match status" value="1"/>
</dbReference>
<keyword evidence="4 8" id="KW-0812">Transmembrane</keyword>
<feature type="domain" description="Major facilitator superfamily (MFS) profile" evidence="9">
    <location>
        <begin position="156"/>
        <end position="638"/>
    </location>
</feature>
<feature type="region of interest" description="Disordered" evidence="7">
    <location>
        <begin position="1"/>
        <end position="138"/>
    </location>
</feature>
<dbReference type="Pfam" id="PF07690">
    <property type="entry name" value="MFS_1"/>
    <property type="match status" value="1"/>
</dbReference>
<dbReference type="InterPro" id="IPR011701">
    <property type="entry name" value="MFS"/>
</dbReference>
<dbReference type="PROSITE" id="PS50850">
    <property type="entry name" value="MFS"/>
    <property type="match status" value="1"/>
</dbReference>
<evidence type="ECO:0000256" key="5">
    <source>
        <dbReference type="ARBA" id="ARBA00022989"/>
    </source>
</evidence>
<gene>
    <name evidence="10" type="ORF">UTRI_04713_B</name>
</gene>
<name>A0A5C3EJ71_9BASI</name>
<evidence type="ECO:0000256" key="8">
    <source>
        <dbReference type="SAM" id="Phobius"/>
    </source>
</evidence>
<feature type="transmembrane region" description="Helical" evidence="8">
    <location>
        <begin position="505"/>
        <end position="527"/>
    </location>
</feature>
<keyword evidence="3" id="KW-0813">Transport</keyword>
<accession>A0A5C3EJ71</accession>
<dbReference type="Proteomes" id="UP000324022">
    <property type="component" value="Unassembled WGS sequence"/>
</dbReference>
<feature type="transmembrane region" description="Helical" evidence="8">
    <location>
        <begin position="153"/>
        <end position="173"/>
    </location>
</feature>
<dbReference type="CDD" id="cd17502">
    <property type="entry name" value="MFS_Azr1_MDR_like"/>
    <property type="match status" value="1"/>
</dbReference>
<dbReference type="PANTHER" id="PTHR23501">
    <property type="entry name" value="MAJOR FACILITATOR SUPERFAMILY"/>
    <property type="match status" value="1"/>
</dbReference>
<dbReference type="InterPro" id="IPR020846">
    <property type="entry name" value="MFS_dom"/>
</dbReference>
<proteinExistence type="inferred from homology"/>
<keyword evidence="11" id="KW-1185">Reference proteome</keyword>
<evidence type="ECO:0000256" key="2">
    <source>
        <dbReference type="ARBA" id="ARBA00008335"/>
    </source>
</evidence>
<feature type="transmembrane region" description="Helical" evidence="8">
    <location>
        <begin position="305"/>
        <end position="330"/>
    </location>
</feature>
<comment type="similarity">
    <text evidence="2">Belongs to the major facilitator superfamily.</text>
</comment>
<feature type="compositionally biased region" description="Basic and acidic residues" evidence="7">
    <location>
        <begin position="708"/>
        <end position="719"/>
    </location>
</feature>
<feature type="compositionally biased region" description="Polar residues" evidence="7">
    <location>
        <begin position="1"/>
        <end position="22"/>
    </location>
</feature>
<keyword evidence="6 8" id="KW-0472">Membrane</keyword>
<feature type="transmembrane region" description="Helical" evidence="8">
    <location>
        <begin position="346"/>
        <end position="365"/>
    </location>
</feature>
<feature type="transmembrane region" description="Helical" evidence="8">
    <location>
        <begin position="193"/>
        <end position="210"/>
    </location>
</feature>
<sequence>MTHSGADQQPSTPPSTHQLANVATSSASTSTTSTTTTITTSTPFPAASPIVSSHSSSLPPDLEAQSHPTAAYRTTLERSQSTSISTKLNLTTTDDTTHSLRRDSHHDSRHDDDRHSQHHHNDDGTTAAPTPESATEHKVNLQDQTNFLPKKQVILVFAGLSAALLVALLDQSIISTALGTITASFHAGNESSWLSTSYLLTSTAASPLYGRFSDIFGRKACIIFALTGFLIGSALCAAAQSITQLIVFRAIAGAFGGGIVSLVMVVVGDVVSLRERGTYQGLLGVVVAISNAGGPLIGGALSSVGWRWCFIIAVPIGLVALISVIILLPLKKVEGSVKSKLAKIDYLGTALVLAGTVLLLLGLNWGGQQYAWSSPHVLVTLILGAVIFVVFAIVEARVAALPLVPMRLFKIGTVCSVLVQTVCSGGIFYLLLFFVPQFTQVVKGYSGVKAGVTLIPLMALQATTSTVAGIIVSKTGKYKAIIVVGFGIFSIGVGLLSLLNQNSSIGQVIGFLLLSGFGAGGTLQTTLVAAQNAVDRRDLAVVTSTRNFMRLFGGTLSLAISYTILNNTVRSEVKSLPADVIRQVVRNPKLITDGRFDEATSQLLLHAYVQAFRNVFRFGLGLTLLAFVVTVLFTKEFSLDRNDDQKRKEEGKQWYAEKKERRHAKKHPGEQSVLHSRRQSHETTTQAPPEPEASTESQQQQQQQEQEQQQHSREGDLEKGLIPATSATSVSR</sequence>
<dbReference type="InterPro" id="IPR036259">
    <property type="entry name" value="MFS_trans_sf"/>
</dbReference>
<dbReference type="GO" id="GO:0005886">
    <property type="term" value="C:plasma membrane"/>
    <property type="evidence" value="ECO:0007669"/>
    <property type="project" value="TreeGrafter"/>
</dbReference>
<feature type="transmembrane region" description="Helical" evidence="8">
    <location>
        <begin position="279"/>
        <end position="299"/>
    </location>
</feature>
<dbReference type="Gene3D" id="1.20.1250.20">
    <property type="entry name" value="MFS general substrate transporter like domains"/>
    <property type="match status" value="2"/>
</dbReference>
<feature type="transmembrane region" description="Helical" evidence="8">
    <location>
        <begin position="615"/>
        <end position="633"/>
    </location>
</feature>
<feature type="compositionally biased region" description="Basic and acidic residues" evidence="7">
    <location>
        <begin position="95"/>
        <end position="123"/>
    </location>
</feature>
<evidence type="ECO:0000256" key="7">
    <source>
        <dbReference type="SAM" id="MobiDB-lite"/>
    </source>
</evidence>
<feature type="compositionally biased region" description="Basic and acidic residues" evidence="7">
    <location>
        <begin position="642"/>
        <end position="659"/>
    </location>
</feature>
<evidence type="ECO:0000256" key="1">
    <source>
        <dbReference type="ARBA" id="ARBA00004127"/>
    </source>
</evidence>
<organism evidence="10 11">
    <name type="scientific">Ustilago trichophora</name>
    <dbReference type="NCBI Taxonomy" id="86804"/>
    <lineage>
        <taxon>Eukaryota</taxon>
        <taxon>Fungi</taxon>
        <taxon>Dikarya</taxon>
        <taxon>Basidiomycota</taxon>
        <taxon>Ustilaginomycotina</taxon>
        <taxon>Ustilaginomycetes</taxon>
        <taxon>Ustilaginales</taxon>
        <taxon>Ustilaginaceae</taxon>
        <taxon>Ustilago</taxon>
    </lineage>
</organism>
<comment type="subcellular location">
    <subcellularLocation>
        <location evidence="1">Endomembrane system</location>
        <topology evidence="1">Multi-pass membrane protein</topology>
    </subcellularLocation>
</comment>
<dbReference type="EMBL" id="OOIN01000028">
    <property type="protein sequence ID" value="SPO29551.1"/>
    <property type="molecule type" value="Genomic_DNA"/>
</dbReference>
<dbReference type="AlphaFoldDB" id="A0A5C3EJ71"/>
<dbReference type="SUPFAM" id="SSF103473">
    <property type="entry name" value="MFS general substrate transporter"/>
    <property type="match status" value="1"/>
</dbReference>
<feature type="transmembrane region" description="Helical" evidence="8">
    <location>
        <begin position="454"/>
        <end position="473"/>
    </location>
</feature>
<keyword evidence="5 8" id="KW-1133">Transmembrane helix</keyword>
<protein>
    <submittedName>
        <fullName evidence="10">Related to tetracycline efflux protein (Otrb)</fullName>
    </submittedName>
</protein>
<evidence type="ECO:0000313" key="10">
    <source>
        <dbReference type="EMBL" id="SPO29551.1"/>
    </source>
</evidence>
<feature type="transmembrane region" description="Helical" evidence="8">
    <location>
        <begin position="246"/>
        <end position="267"/>
    </location>
</feature>
<feature type="transmembrane region" description="Helical" evidence="8">
    <location>
        <begin position="408"/>
        <end position="434"/>
    </location>
</feature>
<feature type="transmembrane region" description="Helical" evidence="8">
    <location>
        <begin position="222"/>
        <end position="240"/>
    </location>
</feature>
<dbReference type="PRINTS" id="PR01036">
    <property type="entry name" value="TCRTETB"/>
</dbReference>